<dbReference type="GO" id="GO:0016020">
    <property type="term" value="C:membrane"/>
    <property type="evidence" value="ECO:0007669"/>
    <property type="project" value="UniProtKB-SubCell"/>
</dbReference>
<keyword evidence="4" id="KW-0472">Membrane</keyword>
<name>A0AAV7F8K8_ARIFI</name>
<evidence type="ECO:0000256" key="3">
    <source>
        <dbReference type="ARBA" id="ARBA00022989"/>
    </source>
</evidence>
<accession>A0AAV7F8K8</accession>
<evidence type="ECO:0000259" key="6">
    <source>
        <dbReference type="PROSITE" id="PS51775"/>
    </source>
</evidence>
<keyword evidence="3" id="KW-1133">Transmembrane helix</keyword>
<dbReference type="Pfam" id="PF04576">
    <property type="entry name" value="Zein-binding"/>
    <property type="match status" value="1"/>
</dbReference>
<keyword evidence="5" id="KW-0175">Coiled coil</keyword>
<proteinExistence type="predicted"/>
<keyword evidence="2" id="KW-0812">Transmembrane</keyword>
<comment type="subcellular location">
    <subcellularLocation>
        <location evidence="1">Membrane</location>
    </subcellularLocation>
</comment>
<dbReference type="PROSITE" id="PS51775">
    <property type="entry name" value="GTD_BINDING"/>
    <property type="match status" value="1"/>
</dbReference>
<feature type="domain" description="GTD-binding" evidence="6">
    <location>
        <begin position="13"/>
        <end position="111"/>
    </location>
</feature>
<comment type="caution">
    <text evidence="7">The sequence shown here is derived from an EMBL/GenBank/DDBJ whole genome shotgun (WGS) entry which is preliminary data.</text>
</comment>
<evidence type="ECO:0000256" key="5">
    <source>
        <dbReference type="SAM" id="Coils"/>
    </source>
</evidence>
<organism evidence="7 8">
    <name type="scientific">Aristolochia fimbriata</name>
    <name type="common">White veined hardy Dutchman's pipe vine</name>
    <dbReference type="NCBI Taxonomy" id="158543"/>
    <lineage>
        <taxon>Eukaryota</taxon>
        <taxon>Viridiplantae</taxon>
        <taxon>Streptophyta</taxon>
        <taxon>Embryophyta</taxon>
        <taxon>Tracheophyta</taxon>
        <taxon>Spermatophyta</taxon>
        <taxon>Magnoliopsida</taxon>
        <taxon>Magnoliidae</taxon>
        <taxon>Piperales</taxon>
        <taxon>Aristolochiaceae</taxon>
        <taxon>Aristolochia</taxon>
    </lineage>
</organism>
<evidence type="ECO:0000256" key="2">
    <source>
        <dbReference type="ARBA" id="ARBA00022692"/>
    </source>
</evidence>
<evidence type="ECO:0000313" key="7">
    <source>
        <dbReference type="EMBL" id="KAG9455913.1"/>
    </source>
</evidence>
<sequence>MALSDLSSDMADIEVSALKEALLTQHQIMQKLYLELEEERESAATAASEALSMILRLQGEKAAEHMEASQYKRMTEERLYYAQESLAVFEELLCSKELEIASLEFQIQAYRKKLLSIGFPDIDTSDMRFFESSSKSSNGAQLGDTSAQGIGRRASLPVMKLNFSRSDIATDKRKGHSLSIREMTTEKPDGHQISGLDDSCDSRSKFSPEISALPEESVVEDFRSCLVKMNNLGEQMKPLSHNEKCEETSSWVSENNEAFANIAAYSVSSKSQSGCHCGFELQTEGSISCPFSRAEDGSEFNKCCVQSPRVKDVYAVSQYQNQVTQGVMSRDEPREMETILIDTTEDNGNEKCKLSKQRACVERELKICTQADVNPNGFHCLVRETKIDGSLKESDMVEIRNRVMKLENVIDTMKVQESDKRTEEMKLLRQINEQLESIHSQIINPKSEKRSAPNKSMDYIIEAMLSFSI</sequence>
<protein>
    <recommendedName>
        <fullName evidence="6">GTD-binding domain-containing protein</fullName>
    </recommendedName>
</protein>
<dbReference type="GO" id="GO:0080115">
    <property type="term" value="F:myosin XI tail binding"/>
    <property type="evidence" value="ECO:0007669"/>
    <property type="project" value="UniProtKB-ARBA"/>
</dbReference>
<keyword evidence="8" id="KW-1185">Reference proteome</keyword>
<feature type="coiled-coil region" evidence="5">
    <location>
        <begin position="19"/>
        <end position="49"/>
    </location>
</feature>
<evidence type="ECO:0000256" key="4">
    <source>
        <dbReference type="ARBA" id="ARBA00023136"/>
    </source>
</evidence>
<dbReference type="PANTHER" id="PTHR31422:SF1">
    <property type="entry name" value="GTD-BINDING DOMAIN-CONTAINING PROTEIN"/>
    <property type="match status" value="1"/>
</dbReference>
<reference evidence="7 8" key="1">
    <citation type="submission" date="2021-07" db="EMBL/GenBank/DDBJ databases">
        <title>The Aristolochia fimbriata genome: insights into angiosperm evolution, floral development and chemical biosynthesis.</title>
        <authorList>
            <person name="Jiao Y."/>
        </authorList>
    </citation>
    <scope>NUCLEOTIDE SEQUENCE [LARGE SCALE GENOMIC DNA]</scope>
    <source>
        <strain evidence="7">IBCAS-2021</strain>
        <tissue evidence="7">Leaf</tissue>
    </source>
</reference>
<gene>
    <name evidence="7" type="ORF">H6P81_000421</name>
</gene>
<dbReference type="PANTHER" id="PTHR31422">
    <property type="entry name" value="BNAANNG28530D PROTEIN"/>
    <property type="match status" value="1"/>
</dbReference>
<evidence type="ECO:0000256" key="1">
    <source>
        <dbReference type="ARBA" id="ARBA00004370"/>
    </source>
</evidence>
<evidence type="ECO:0000313" key="8">
    <source>
        <dbReference type="Proteomes" id="UP000825729"/>
    </source>
</evidence>
<dbReference type="InterPro" id="IPR007656">
    <property type="entry name" value="GTD-bd"/>
</dbReference>
<dbReference type="EMBL" id="JAINDJ010000002">
    <property type="protein sequence ID" value="KAG9455913.1"/>
    <property type="molecule type" value="Genomic_DNA"/>
</dbReference>
<dbReference type="AlphaFoldDB" id="A0AAV7F8K8"/>
<dbReference type="Proteomes" id="UP000825729">
    <property type="component" value="Unassembled WGS sequence"/>
</dbReference>